<dbReference type="SUPFAM" id="SSF57184">
    <property type="entry name" value="Growth factor receptor domain"/>
    <property type="match status" value="1"/>
</dbReference>
<dbReference type="InterPro" id="IPR009030">
    <property type="entry name" value="Growth_fac_rcpt_cys_sf"/>
</dbReference>
<keyword evidence="4" id="KW-1185">Reference proteome</keyword>
<reference evidence="5" key="1">
    <citation type="submission" date="2016-04" db="UniProtKB">
        <authorList>
            <consortium name="WormBaseParasite"/>
        </authorList>
    </citation>
    <scope>IDENTIFICATION</scope>
</reference>
<name>A0A0N4YIT3_NIPBR</name>
<evidence type="ECO:0000259" key="1">
    <source>
        <dbReference type="Pfam" id="PF23032"/>
    </source>
</evidence>
<dbReference type="PANTHER" id="PTHR22727">
    <property type="entry name" value="PROTEIN CBG13728"/>
    <property type="match status" value="1"/>
</dbReference>
<evidence type="ECO:0000259" key="2">
    <source>
        <dbReference type="Pfam" id="PF23091"/>
    </source>
</evidence>
<protein>
    <submittedName>
        <fullName evidence="5">Tyrosine-protein kinase ephrin type A/B receptor-like domain-containing protein</fullName>
    </submittedName>
</protein>
<dbReference type="SMART" id="SM01411">
    <property type="entry name" value="Ephrin_rec_like"/>
    <property type="match status" value="2"/>
</dbReference>
<gene>
    <name evidence="3" type="ORF">NBR_LOCUS16840</name>
</gene>
<dbReference type="InterPro" id="IPR056610">
    <property type="entry name" value="Elapor1/2_TNFR-like"/>
</dbReference>
<evidence type="ECO:0000313" key="3">
    <source>
        <dbReference type="EMBL" id="VDL80435.1"/>
    </source>
</evidence>
<dbReference type="Pfam" id="PF23091">
    <property type="entry name" value="TNFR_ELAPOR1_6th"/>
    <property type="match status" value="1"/>
</dbReference>
<feature type="domain" description="Elapor1-like galactose binding" evidence="1">
    <location>
        <begin position="19"/>
        <end position="187"/>
    </location>
</feature>
<organism evidence="5">
    <name type="scientific">Nippostrongylus brasiliensis</name>
    <name type="common">Rat hookworm</name>
    <dbReference type="NCBI Taxonomy" id="27835"/>
    <lineage>
        <taxon>Eukaryota</taxon>
        <taxon>Metazoa</taxon>
        <taxon>Ecdysozoa</taxon>
        <taxon>Nematoda</taxon>
        <taxon>Chromadorea</taxon>
        <taxon>Rhabditida</taxon>
        <taxon>Rhabditina</taxon>
        <taxon>Rhabditomorpha</taxon>
        <taxon>Strongyloidea</taxon>
        <taxon>Heligmosomidae</taxon>
        <taxon>Nippostrongylus</taxon>
    </lineage>
</organism>
<evidence type="ECO:0000313" key="4">
    <source>
        <dbReference type="Proteomes" id="UP000271162"/>
    </source>
</evidence>
<dbReference type="WBParaSite" id="NBR_0001683901-mRNA-1">
    <property type="protein sequence ID" value="NBR_0001683901-mRNA-1"/>
    <property type="gene ID" value="NBR_0001683901"/>
</dbReference>
<dbReference type="Pfam" id="PF23032">
    <property type="entry name" value="GBD_ELAPOR1-like_3rd"/>
    <property type="match status" value="1"/>
</dbReference>
<evidence type="ECO:0000313" key="5">
    <source>
        <dbReference type="WBParaSite" id="NBR_0001683901-mRNA-1"/>
    </source>
</evidence>
<dbReference type="AlphaFoldDB" id="A0A0N4YIT3"/>
<sequence>MTRRRGLALSNGQYSLGGGARFEEFYTLPPGFSVENFDANSLQLDDSTSLQQEPCPPESGWIVRDAELLYVPSPCVSRLTFSAKLVRPGFVEFSYRMPKNNRALSLHVDVRNQQCQSYREAVQSMLTKYSPKSSKGRREESNGDWQKRTLDLRNGANVISWTVTNSAGRKAPSEPIRISKIDILGLAFTRECSLCPPGTSSDGGAAECTPCAPGFYAPKGAAKCGRCPQTQYSGPKSEHCSERPACRPSDFYPVTEPCVNGTTRTTYKKVQPAVCRDDIIGAATMPEPSATRTCPPCNPGMGKDANGLCVFCPVEHFSQGDTCQRCPVETVPNYGFEYVQWDTMPPNIATRCEYIKVNTVCDIGEAWLPSGTALVSAPSLQKGIAMEFELTVAEGFSNPLAPVDLPGSPQSPVAHFSIVFETSCADSSCVLYVIESPIMFSKSSQYRFLAAFNGSQPRRVWSHSILKRSSAKYMIAFLRSGSTSGEDSIMDQARILSINVTNIGSKAGLQGGGASRCLPCPKGRFGKCIPCPPGHYMTPNHILVCPKDLDKLKCAYWDGLDWDVTIPLSGSRDGIRRDIEKGISGATVGARKTNHPGSWPTRLAPVINTKLLGTGDQKPRRVSLSPPENT</sequence>
<feature type="domain" description="Elapor1/2 TNF receptor-like" evidence="2">
    <location>
        <begin position="296"/>
        <end position="335"/>
    </location>
</feature>
<dbReference type="STRING" id="27835.A0A0N4YIT3"/>
<dbReference type="OMA" id="GRCPQTQ"/>
<accession>A0A0N4YIT3</accession>
<dbReference type="InterPro" id="IPR039181">
    <property type="entry name" value="Elapor1/2"/>
</dbReference>
<reference evidence="3 4" key="2">
    <citation type="submission" date="2018-11" db="EMBL/GenBank/DDBJ databases">
        <authorList>
            <consortium name="Pathogen Informatics"/>
        </authorList>
    </citation>
    <scope>NUCLEOTIDE SEQUENCE [LARGE SCALE GENOMIC DNA]</scope>
</reference>
<dbReference type="GO" id="GO:0016020">
    <property type="term" value="C:membrane"/>
    <property type="evidence" value="ECO:0007669"/>
    <property type="project" value="TreeGrafter"/>
</dbReference>
<dbReference type="Proteomes" id="UP000271162">
    <property type="component" value="Unassembled WGS sequence"/>
</dbReference>
<dbReference type="EMBL" id="UYSL01022423">
    <property type="protein sequence ID" value="VDL80435.1"/>
    <property type="molecule type" value="Genomic_DNA"/>
</dbReference>
<dbReference type="PANTHER" id="PTHR22727:SF15">
    <property type="entry name" value="MRH DOMAIN-CONTAINING PROTEIN"/>
    <property type="match status" value="1"/>
</dbReference>
<proteinExistence type="predicted"/>
<dbReference type="InterPro" id="IPR056609">
    <property type="entry name" value="Elapor1-like_3rd"/>
</dbReference>